<sequence length="141" mass="15648">MSEEWAYQVRVNLVDAAAKLARKDPENPALKPLSDILAKHHAKLRNQLDAFADYVAAAEQRGEENFPLYKWTKAVIEDPAKIEKHSKAFSIHVAGEEIYGKDVADALEAELQPLVGGPLVARLTKHDSNPANNPQPPAQYR</sequence>
<evidence type="ECO:0000313" key="2">
    <source>
        <dbReference type="EMBL" id="AZG77519.1"/>
    </source>
</evidence>
<proteinExistence type="predicted"/>
<dbReference type="KEGG" id="mros:EHO51_12695"/>
<evidence type="ECO:0000256" key="1">
    <source>
        <dbReference type="SAM" id="MobiDB-lite"/>
    </source>
</evidence>
<accession>A0A3G8M698</accession>
<evidence type="ECO:0000313" key="3">
    <source>
        <dbReference type="Proteomes" id="UP000273982"/>
    </source>
</evidence>
<protein>
    <submittedName>
        <fullName evidence="2">Uncharacterized protein</fullName>
    </submittedName>
</protein>
<organism evidence="2 3">
    <name type="scientific">Methylocystis rosea</name>
    <dbReference type="NCBI Taxonomy" id="173366"/>
    <lineage>
        <taxon>Bacteria</taxon>
        <taxon>Pseudomonadati</taxon>
        <taxon>Pseudomonadota</taxon>
        <taxon>Alphaproteobacteria</taxon>
        <taxon>Hyphomicrobiales</taxon>
        <taxon>Methylocystaceae</taxon>
        <taxon>Methylocystis</taxon>
    </lineage>
</organism>
<feature type="region of interest" description="Disordered" evidence="1">
    <location>
        <begin position="121"/>
        <end position="141"/>
    </location>
</feature>
<dbReference type="Proteomes" id="UP000273982">
    <property type="component" value="Chromosome"/>
</dbReference>
<dbReference type="RefSeq" id="WP_124739187.1">
    <property type="nucleotide sequence ID" value="NZ_CP034086.1"/>
</dbReference>
<reference evidence="2 3" key="1">
    <citation type="submission" date="2018-11" db="EMBL/GenBank/DDBJ databases">
        <title>Genome squencing of methanotrophic bacteria isolated from alkaline groundwater in Korea.</title>
        <authorList>
            <person name="Nguyen L.N."/>
        </authorList>
    </citation>
    <scope>NUCLEOTIDE SEQUENCE [LARGE SCALE GENOMIC DNA]</scope>
    <source>
        <strain evidence="2 3">GW6</strain>
    </source>
</reference>
<dbReference type="EMBL" id="CP034086">
    <property type="protein sequence ID" value="AZG77519.1"/>
    <property type="molecule type" value="Genomic_DNA"/>
</dbReference>
<dbReference type="AlphaFoldDB" id="A0A3G8M698"/>
<gene>
    <name evidence="2" type="ORF">EHO51_12695</name>
</gene>
<name>A0A3G8M698_9HYPH</name>